<dbReference type="Pfam" id="PF00482">
    <property type="entry name" value="T2SSF"/>
    <property type="match status" value="1"/>
</dbReference>
<evidence type="ECO:0000313" key="9">
    <source>
        <dbReference type="EMBL" id="KQH82276.1"/>
    </source>
</evidence>
<dbReference type="OrthoDB" id="141855at2157"/>
<evidence type="ECO:0000256" key="1">
    <source>
        <dbReference type="ARBA" id="ARBA00004651"/>
    </source>
</evidence>
<dbReference type="InterPro" id="IPR056569">
    <property type="entry name" value="ArlJ-like"/>
</dbReference>
<feature type="transmembrane region" description="Helical" evidence="6">
    <location>
        <begin position="228"/>
        <end position="251"/>
    </location>
</feature>
<keyword evidence="9" id="KW-0282">Flagellum</keyword>
<evidence type="ECO:0000256" key="6">
    <source>
        <dbReference type="SAM" id="Phobius"/>
    </source>
</evidence>
<dbReference type="Proteomes" id="UP000250136">
    <property type="component" value="Chromosome"/>
</dbReference>
<evidence type="ECO:0000256" key="4">
    <source>
        <dbReference type="ARBA" id="ARBA00022989"/>
    </source>
</evidence>
<feature type="transmembrane region" description="Helical" evidence="6">
    <location>
        <begin position="498"/>
        <end position="518"/>
    </location>
</feature>
<evidence type="ECO:0000313" key="13">
    <source>
        <dbReference type="Proteomes" id="UP000250136"/>
    </source>
</evidence>
<dbReference type="PATRIC" id="fig|277988.4.peg.1400"/>
<feature type="transmembrane region" description="Helical" evidence="6">
    <location>
        <begin position="300"/>
        <end position="320"/>
    </location>
</feature>
<reference evidence="8 13" key="2">
    <citation type="submission" date="2016-04" db="EMBL/GenBank/DDBJ databases">
        <title>Complete genome sequence of Thermococcus thioreducens type strain OGL-20P.</title>
        <authorList>
            <person name="Oger P.M."/>
        </authorList>
    </citation>
    <scope>NUCLEOTIDE SEQUENCE [LARGE SCALE GENOMIC DNA]</scope>
    <source>
        <strain evidence="8 13">OGL-20P</strain>
    </source>
</reference>
<dbReference type="InterPro" id="IPR018076">
    <property type="entry name" value="T2SS_GspF_dom"/>
</dbReference>
<keyword evidence="5 6" id="KW-0472">Membrane</keyword>
<evidence type="ECO:0000259" key="7">
    <source>
        <dbReference type="Pfam" id="PF00482"/>
    </source>
</evidence>
<evidence type="ECO:0000256" key="5">
    <source>
        <dbReference type="ARBA" id="ARBA00023136"/>
    </source>
</evidence>
<feature type="transmembrane region" description="Helical" evidence="6">
    <location>
        <begin position="201"/>
        <end position="222"/>
    </location>
</feature>
<dbReference type="AlphaFoldDB" id="A0A0Q2XM35"/>
<feature type="transmembrane region" description="Helical" evidence="6">
    <location>
        <begin position="53"/>
        <end position="72"/>
    </location>
</feature>
<dbReference type="STRING" id="277988.SAMN05216170_0368"/>
<evidence type="ECO:0000313" key="10">
    <source>
        <dbReference type="EMBL" id="SEV84931.1"/>
    </source>
</evidence>
<dbReference type="Proteomes" id="UP000051862">
    <property type="component" value="Unassembled WGS sequence"/>
</dbReference>
<keyword evidence="9" id="KW-0966">Cell projection</keyword>
<evidence type="ECO:0000313" key="12">
    <source>
        <dbReference type="Proteomes" id="UP000182125"/>
    </source>
</evidence>
<keyword evidence="13" id="KW-1185">Reference proteome</keyword>
<sequence>MPGEKAGILAQSGITMHEYFRKVLLPSLVGAMALFAAVLVLKRFVTLSNVITFALYAIPLLPLIYAVGYPYAKISNKRVQINSKIPYFATYFAVLSTSDVSRSELVWNLATEKILEPIASDMKKVYYLIAKLHRGMPEALRFLARRTPSKVFADFLDRLAYSLDSGVELRDYLLQEQKTVMDDYETFYEGTLYDLDVFKEVYSSLIISVVFMVTFIIIGPILTGQDIVSLSAFMFVLVLATEIGVLLVIKYRMPEDKIWADYAMTSERKARFIKAALISFAGSAVAAIVVVLVIRPRFNIPLLIQVAIILSPVMYLGKVLEKEEKAILIKDENFPAFMRSLSSSLAASGAALPLVLKYLSSHDFGVLTRDIRNLYRRVSMRIDNSKSWRYFTIDTGSWLIGIFSEIFNKSIKLGAEPDYVGMVISRNFERLIRLRRKRAQTVASFRGVIYGITGAFAFSVAAAFQVAVYMNQLFSNLTIQGDFLQNIIFVPSKSGLEVTNYILIVILITHCLLSALSIKFADGGHIGITVYYFVVLVWLAALGQYIGTVVMGKMMTFSSLSGVLMGTLGVMP</sequence>
<dbReference type="NCBIfam" id="NF004704">
    <property type="entry name" value="PRK06041.1-2"/>
    <property type="match status" value="1"/>
</dbReference>
<reference evidence="10" key="3">
    <citation type="submission" date="2016-10" db="EMBL/GenBank/DDBJ databases">
        <authorList>
            <person name="de Groot N.N."/>
        </authorList>
    </citation>
    <scope>NUCLEOTIDE SEQUENCE [LARGE SCALE GENOMIC DNA]</scope>
    <source>
        <strain evidence="10">OGL-20</strain>
    </source>
</reference>
<keyword evidence="3 6" id="KW-0812">Transmembrane</keyword>
<reference evidence="9 11" key="1">
    <citation type="submission" date="2015-08" db="EMBL/GenBank/DDBJ databases">
        <title>Thermococcus thioreducens DSM 14981 genome sequencing.</title>
        <authorList>
            <person name="Hong S.-J."/>
            <person name="Kim M.-C."/>
            <person name="Shin J.-H."/>
        </authorList>
    </citation>
    <scope>NUCLEOTIDE SEQUENCE [LARGE SCALE GENOMIC DNA]</scope>
    <source>
        <strain evidence="9 11">DSM 14981</strain>
    </source>
</reference>
<dbReference type="PANTHER" id="PTHR35402">
    <property type="entry name" value="INTEGRAL MEMBRANE PROTEIN-RELATED"/>
    <property type="match status" value="1"/>
</dbReference>
<reference evidence="12" key="4">
    <citation type="submission" date="2016-10" db="EMBL/GenBank/DDBJ databases">
        <authorList>
            <person name="Varghese N."/>
            <person name="Submissions S."/>
        </authorList>
    </citation>
    <scope>NUCLEOTIDE SEQUENCE [LARGE SCALE GENOMIC DNA]</scope>
    <source>
        <strain evidence="12">OGL-20</strain>
    </source>
</reference>
<protein>
    <submittedName>
        <fullName evidence="9">Flagellar assembly protein FlaJ</fullName>
    </submittedName>
    <submittedName>
        <fullName evidence="10">Flagellar protein FlaJ</fullName>
    </submittedName>
</protein>
<dbReference type="GeneID" id="33334335"/>
<dbReference type="KEGG" id="ttd:A3L14_07885"/>
<keyword evidence="9" id="KW-0969">Cilium</keyword>
<evidence type="ECO:0000256" key="3">
    <source>
        <dbReference type="ARBA" id="ARBA00022692"/>
    </source>
</evidence>
<gene>
    <name evidence="8" type="ORF">A3L14_07885</name>
    <name evidence="9" type="ORF">AMR53_06640</name>
    <name evidence="10" type="ORF">SAMN05216170_0368</name>
</gene>
<keyword evidence="2" id="KW-1003">Cell membrane</keyword>
<dbReference type="GO" id="GO:0005886">
    <property type="term" value="C:plasma membrane"/>
    <property type="evidence" value="ECO:0007669"/>
    <property type="project" value="UniProtKB-SubCell"/>
</dbReference>
<dbReference type="EMBL" id="CP015105">
    <property type="protein sequence ID" value="ASJ12808.1"/>
    <property type="molecule type" value="Genomic_DNA"/>
</dbReference>
<organism evidence="9 11">
    <name type="scientific">Thermococcus thioreducens</name>
    <dbReference type="NCBI Taxonomy" id="277988"/>
    <lineage>
        <taxon>Archaea</taxon>
        <taxon>Methanobacteriati</taxon>
        <taxon>Methanobacteriota</taxon>
        <taxon>Thermococci</taxon>
        <taxon>Thermococcales</taxon>
        <taxon>Thermococcaceae</taxon>
        <taxon>Thermococcus</taxon>
    </lineage>
</organism>
<feature type="transmembrane region" description="Helical" evidence="6">
    <location>
        <begin position="272"/>
        <end position="294"/>
    </location>
</feature>
<dbReference type="Proteomes" id="UP000182125">
    <property type="component" value="Unassembled WGS sequence"/>
</dbReference>
<dbReference type="EMBL" id="FOIW01000001">
    <property type="protein sequence ID" value="SEV84931.1"/>
    <property type="molecule type" value="Genomic_DNA"/>
</dbReference>
<comment type="subcellular location">
    <subcellularLocation>
        <location evidence="1">Cell membrane</location>
        <topology evidence="1">Multi-pass membrane protein</topology>
    </subcellularLocation>
</comment>
<evidence type="ECO:0000256" key="2">
    <source>
        <dbReference type="ARBA" id="ARBA00022475"/>
    </source>
</evidence>
<dbReference type="RefSeq" id="WP_055429506.1">
    <property type="nucleotide sequence ID" value="NZ_CP015105.1"/>
</dbReference>
<keyword evidence="4 6" id="KW-1133">Transmembrane helix</keyword>
<feature type="transmembrane region" description="Helical" evidence="6">
    <location>
        <begin position="443"/>
        <end position="468"/>
    </location>
</feature>
<dbReference type="PANTHER" id="PTHR35402:SF2">
    <property type="entry name" value="FLAGELLA ACCESSORY PROTEIN J"/>
    <property type="match status" value="1"/>
</dbReference>
<feature type="transmembrane region" description="Helical" evidence="6">
    <location>
        <begin position="530"/>
        <end position="548"/>
    </location>
</feature>
<feature type="transmembrane region" description="Helical" evidence="6">
    <location>
        <begin position="23"/>
        <end position="41"/>
    </location>
</feature>
<accession>A0A0Q2XM35</accession>
<proteinExistence type="predicted"/>
<dbReference type="EMBL" id="LIXN01000009">
    <property type="protein sequence ID" value="KQH82276.1"/>
    <property type="molecule type" value="Genomic_DNA"/>
</dbReference>
<evidence type="ECO:0000313" key="8">
    <source>
        <dbReference type="EMBL" id="ASJ12808.1"/>
    </source>
</evidence>
<name>A0A0Q2XM35_9EURY</name>
<feature type="domain" description="Type II secretion system protein GspF" evidence="7">
    <location>
        <begin position="88"/>
        <end position="216"/>
    </location>
</feature>
<evidence type="ECO:0000313" key="11">
    <source>
        <dbReference type="Proteomes" id="UP000051862"/>
    </source>
</evidence>